<name>A0A3S2X0V4_9SPHI</name>
<dbReference type="EMBL" id="SACK01000001">
    <property type="protein sequence ID" value="RVU02836.1"/>
    <property type="molecule type" value="Genomic_DNA"/>
</dbReference>
<dbReference type="InterPro" id="IPR013783">
    <property type="entry name" value="Ig-like_fold"/>
</dbReference>
<evidence type="ECO:0000259" key="1">
    <source>
        <dbReference type="Pfam" id="PF16391"/>
    </source>
</evidence>
<dbReference type="SUPFAM" id="SSF49265">
    <property type="entry name" value="Fibronectin type III"/>
    <property type="match status" value="1"/>
</dbReference>
<dbReference type="Gene3D" id="2.60.120.260">
    <property type="entry name" value="Galactose-binding domain-like"/>
    <property type="match status" value="1"/>
</dbReference>
<keyword evidence="3" id="KW-1185">Reference proteome</keyword>
<evidence type="ECO:0000313" key="2">
    <source>
        <dbReference type="EMBL" id="RVU02836.1"/>
    </source>
</evidence>
<dbReference type="PROSITE" id="PS51257">
    <property type="entry name" value="PROKAR_LIPOPROTEIN"/>
    <property type="match status" value="1"/>
</dbReference>
<protein>
    <recommendedName>
        <fullName evidence="1">DUF5000 domain-containing protein</fullName>
    </recommendedName>
</protein>
<sequence>MKNIKFIVLGLLTIAIYSCKKSETKFRDFFDGHEIVYPGAVSDVSFTSGHLRAELKWPSSPDPSITKYVVYWNNKADSQVVNITEKQDTIKTIVSGLQEYVYSFTIYAFDKDGNKSIPKEVNNVKVYGDLFTKSLSNRNYDVTNPYSIDKNGVLTLYFISPDTINVTNVGTTVRYTNQQGNIVEKNLPAGSNTLVITDYKAETAINYRSSYIPGRQSIDTFFVPEYSSFAQIDPYYAIDKSLFRSMSLPNEVYADFGTSFEKLWDGSIGPQSYPNIFHTNSVDMPHFFTFDLGQVYNGLGKMEETGRDCCHNPDQFEVWGIADINSSHTSLPGNNAGWKDEMIANGWTLLADITRNDDGSAPYKFNLISNPPPVRYIRIRVKHTANGNTVNSNISELTLWNKL</sequence>
<dbReference type="OrthoDB" id="1043438at2"/>
<gene>
    <name evidence="2" type="ORF">EOD41_02560</name>
</gene>
<dbReference type="Pfam" id="PF16391">
    <property type="entry name" value="DUF5000"/>
    <property type="match status" value="1"/>
</dbReference>
<reference evidence="2 3" key="1">
    <citation type="submission" date="2019-01" db="EMBL/GenBank/DDBJ databases">
        <authorList>
            <person name="Chen W.-M."/>
        </authorList>
    </citation>
    <scope>NUCLEOTIDE SEQUENCE [LARGE SCALE GENOMIC DNA]</scope>
    <source>
        <strain evidence="2 3">YBJ-36</strain>
    </source>
</reference>
<dbReference type="Proteomes" id="UP000282759">
    <property type="component" value="Unassembled WGS sequence"/>
</dbReference>
<organism evidence="2 3">
    <name type="scientific">Mucilaginibacter limnophilus</name>
    <dbReference type="NCBI Taxonomy" id="1932778"/>
    <lineage>
        <taxon>Bacteria</taxon>
        <taxon>Pseudomonadati</taxon>
        <taxon>Bacteroidota</taxon>
        <taxon>Sphingobacteriia</taxon>
        <taxon>Sphingobacteriales</taxon>
        <taxon>Sphingobacteriaceae</taxon>
        <taxon>Mucilaginibacter</taxon>
    </lineage>
</organism>
<accession>A0A3S2X0V4</accession>
<dbReference type="RefSeq" id="WP_127703202.1">
    <property type="nucleotide sequence ID" value="NZ_SACK01000001.1"/>
</dbReference>
<comment type="caution">
    <text evidence="2">The sequence shown here is derived from an EMBL/GenBank/DDBJ whole genome shotgun (WGS) entry which is preliminary data.</text>
</comment>
<evidence type="ECO:0000313" key="3">
    <source>
        <dbReference type="Proteomes" id="UP000282759"/>
    </source>
</evidence>
<dbReference type="AlphaFoldDB" id="A0A3S2X0V4"/>
<dbReference type="Pfam" id="PF16389">
    <property type="entry name" value="DUF4998"/>
    <property type="match status" value="1"/>
</dbReference>
<dbReference type="InterPro" id="IPR032164">
    <property type="entry name" value="DUF5000"/>
</dbReference>
<feature type="domain" description="DUF5000" evidence="1">
    <location>
        <begin position="264"/>
        <end position="400"/>
    </location>
</feature>
<dbReference type="InterPro" id="IPR003961">
    <property type="entry name" value="FN3_dom"/>
</dbReference>
<dbReference type="Gene3D" id="2.60.40.10">
    <property type="entry name" value="Immunoglobulins"/>
    <property type="match status" value="1"/>
</dbReference>
<dbReference type="InterPro" id="IPR036116">
    <property type="entry name" value="FN3_sf"/>
</dbReference>
<dbReference type="CDD" id="cd00063">
    <property type="entry name" value="FN3"/>
    <property type="match status" value="1"/>
</dbReference>
<proteinExistence type="predicted"/>